<dbReference type="OrthoDB" id="4235200at2"/>
<gene>
    <name evidence="1" type="ORF">DVK44_29655</name>
</gene>
<dbReference type="EMBL" id="CP031194">
    <property type="protein sequence ID" value="AXG81169.1"/>
    <property type="molecule type" value="Genomic_DNA"/>
</dbReference>
<accession>A0A345HWU5</accession>
<dbReference type="KEGG" id="spad:DVK44_29655"/>
<evidence type="ECO:0000313" key="2">
    <source>
        <dbReference type="Proteomes" id="UP000253868"/>
    </source>
</evidence>
<dbReference type="Proteomes" id="UP000253868">
    <property type="component" value="Chromosome"/>
</dbReference>
<proteinExistence type="predicted"/>
<reference evidence="2" key="1">
    <citation type="submission" date="2018-07" db="EMBL/GenBank/DDBJ databases">
        <authorList>
            <person name="Zhao J."/>
        </authorList>
    </citation>
    <scope>NUCLEOTIDE SEQUENCE [LARGE SCALE GENOMIC DNA]</scope>
    <source>
        <strain evidence="2">GSSD-12</strain>
    </source>
</reference>
<sequence>MVGQIRYEAQGATHTVVLGPFSARGILDSPEKFQRATEAGSAARTAGQGLAWDAKTGLGRGRFMLAPAFASARDAYDFFRGNERGEEIKALTSKMLIEGGWREARGAAELKADLDAWAAGRWAQEAGVGPNCNCGLPAGVTCRFCRAEYERHCPRHDRTAKPHRCRRAA</sequence>
<protein>
    <submittedName>
        <fullName evidence="1">Uncharacterized protein</fullName>
    </submittedName>
</protein>
<organism evidence="1 2">
    <name type="scientific">Streptomyces paludis</name>
    <dbReference type="NCBI Taxonomy" id="2282738"/>
    <lineage>
        <taxon>Bacteria</taxon>
        <taxon>Bacillati</taxon>
        <taxon>Actinomycetota</taxon>
        <taxon>Actinomycetes</taxon>
        <taxon>Kitasatosporales</taxon>
        <taxon>Streptomycetaceae</taxon>
        <taxon>Streptomyces</taxon>
    </lineage>
</organism>
<name>A0A345HWU5_9ACTN</name>
<dbReference type="AlphaFoldDB" id="A0A345HWU5"/>
<keyword evidence="2" id="KW-1185">Reference proteome</keyword>
<evidence type="ECO:0000313" key="1">
    <source>
        <dbReference type="EMBL" id="AXG81169.1"/>
    </source>
</evidence>